<comment type="caution">
    <text evidence="1">The sequence shown here is derived from an EMBL/GenBank/DDBJ whole genome shotgun (WGS) entry which is preliminary data.</text>
</comment>
<gene>
    <name evidence="1" type="ORF">GPS52_16300</name>
</gene>
<dbReference type="AlphaFoldDB" id="A0AAJ2YWC9"/>
<reference evidence="1 2" key="1">
    <citation type="submission" date="2019-12" db="EMBL/GenBank/DDBJ databases">
        <title>Acinetobacter haemolyticus comparative genomics.</title>
        <authorList>
            <person name="Castro-Jaimes S."/>
            <person name="Bello-Lopez E."/>
            <person name="Velazquez-Acosta C."/>
            <person name="Volkow-Fernandez P."/>
            <person name="Lozano-Zarain P."/>
            <person name="Castillo Ramirez S."/>
            <person name="Cevallos M.A."/>
        </authorList>
    </citation>
    <scope>NUCLEOTIDE SEQUENCE [LARGE SCALE GENOMIC DNA]</scope>
    <source>
        <strain evidence="1 2">AN10</strain>
    </source>
</reference>
<proteinExistence type="predicted"/>
<organism evidence="1 2">
    <name type="scientific">Acinetobacter haemolyticus</name>
    <dbReference type="NCBI Taxonomy" id="29430"/>
    <lineage>
        <taxon>Bacteria</taxon>
        <taxon>Pseudomonadati</taxon>
        <taxon>Pseudomonadota</taxon>
        <taxon>Gammaproteobacteria</taxon>
        <taxon>Moraxellales</taxon>
        <taxon>Moraxellaceae</taxon>
        <taxon>Acinetobacter</taxon>
    </lineage>
</organism>
<dbReference type="RefSeq" id="WP_160127077.1">
    <property type="nucleotide sequence ID" value="NZ_CP031984.1"/>
</dbReference>
<dbReference type="Proteomes" id="UP000451048">
    <property type="component" value="Unassembled WGS sequence"/>
</dbReference>
<name>A0AAJ2YWC9_ACIHA</name>
<sequence length="373" mass="43757">MNSDWPHVRREVHLLGGVFAVNSPENKDQVFIFPNSFANKTPLITLKSFGQLYIGLEKFGLKAIGTEFLYHTIHFDGSALPEFRFNSSYKDTNWLHDYARQAWGEISFSSYKIQHGHLFDLSKRIQYLINSLNNSFFELSMSYRNQLNARVIKKELKIGQKFEDAFSQLIYDKFQIFLFNACILRDYISEFVFHYIVPDELKLEKHMTTTSRIYKKYYKDRSVETDFDKYFKEICSPTGWLQKLGAYRDLVMHACPLSMPNKRAFIRLGSISLSDSNQLPRIIAPIPKNPDLISIERNRFEYFSDFTTLIDQYFDRSNDEEESIDLLEYSVEVMENFAKLLYETIPLSPVDGQKMIFGRHNIIGEFKFTSSNS</sequence>
<dbReference type="EMBL" id="WTTO01000117">
    <property type="protein sequence ID" value="NAR74969.1"/>
    <property type="molecule type" value="Genomic_DNA"/>
</dbReference>
<protein>
    <submittedName>
        <fullName evidence="1">Uncharacterized protein</fullName>
    </submittedName>
</protein>
<accession>A0AAJ2YWC9</accession>
<evidence type="ECO:0000313" key="1">
    <source>
        <dbReference type="EMBL" id="NAR74969.1"/>
    </source>
</evidence>
<evidence type="ECO:0000313" key="2">
    <source>
        <dbReference type="Proteomes" id="UP000451048"/>
    </source>
</evidence>